<dbReference type="InterPro" id="IPR046524">
    <property type="entry name" value="DUF6701"/>
</dbReference>
<gene>
    <name evidence="4" type="ORF">AAGT77_03050</name>
</gene>
<dbReference type="Pfam" id="PF20419">
    <property type="entry name" value="DUF6701"/>
    <property type="match status" value="1"/>
</dbReference>
<evidence type="ECO:0000256" key="1">
    <source>
        <dbReference type="SAM" id="SignalP"/>
    </source>
</evidence>
<evidence type="ECO:0000259" key="3">
    <source>
        <dbReference type="Pfam" id="PF23981"/>
    </source>
</evidence>
<organism evidence="4 5">
    <name type="scientific">Marinobacter alkaliphilus</name>
    <dbReference type="NCBI Taxonomy" id="254719"/>
    <lineage>
        <taxon>Bacteria</taxon>
        <taxon>Pseudomonadati</taxon>
        <taxon>Pseudomonadota</taxon>
        <taxon>Gammaproteobacteria</taxon>
        <taxon>Pseudomonadales</taxon>
        <taxon>Marinobacteraceae</taxon>
        <taxon>Marinobacter</taxon>
    </lineage>
</organism>
<keyword evidence="1" id="KW-0732">Signal</keyword>
<dbReference type="Proteomes" id="UP001445268">
    <property type="component" value="Chromosome"/>
</dbReference>
<sequence length="1234" mass="129474">MRSPHFSWAMLAVLFVLFMAAPPARAAQCSDVYGAPSGVNSNLQASGNTLDLSGVPWANNPWPASGTTLAAGDYYFGSANLGNGYQLNVADGAQVRIFINGSQGFGNNIAINAGGDPDQLLLVTRGSLTLGNNAQVNGLLYAAGSISVGNNAVITGGLAAGGGISTGNTGPVADYSGIDQGLLAGLCARPVELSANGDSIGPVTVEVGDTVSLSVTAEGCPSAGFLRFLRWEDRWSIDGVQVQSSTSDVSLCERSPVNRTVTFDLPGDYAVRFESVYRDCSIFFGCLGASFQSFGQDEIVISVTDPSDGLTCFVDDFDGGSLSTDDWVTSVASGSFTPSVVNGRLRMTQAVSNQSTAATLQREIPGADNLVILEFDYFAYGGSGADGLAIVLSDSAITPQPGSFGGSLGYAQRDNGDPGFAGGWLGIGLDEFGNFSNPTEGRQGGPGSRADAVAIRGAYQGNYRYLRGTNTLSPGIDQAGTNPTAQRYRITVDSRLAGQAIVSVERDTSGSGNNFQTLIAPFNALAEPGQPAVPENFLLSLTGSTGGSTNIHELGNIELCALKLNPVGQQVDHFEIIHDGVALTCQPETVQVRACGNADCSELFTDPVQATLAPANGWQGGNVVSLVNGFGEATLQNTSPGTVRLDVVGSNPSTRPQAVTLCQIGGSLSASNCDLPFFESGLAFDLPDLISHRPSGPVQVRAVRQGDATQQCVPAFANQTKAVEFWSEYVDPGPGGREVSRAVSVNGAPVGINASAPAGIDLAFDGDGVAEIDVVYPDAGQIQLNALYRGSEATEDAGLLMPGADSFVSLPAGFCVSAASSCSQGDETCPLFRRAGESFDLTITAAGWQSDTDVDFCTGNPVTPNFERPGIPLQVELVAPAGGETGVVSPGSYDHARAVDAQTTVSVDQSEVGVFRFLTSPAPGAYLGRDLPQGRSAPVGRFYPDRFRVTVDPGAFEAECGAGQFTYTGQPFGWLMAPTALLEPLSVQGGRTRNYTSDGFRRLSVAGVSTLAPIEDLAATDANGDPMTFSVTQEAAALSVQEPGLMLFSFNPNDQFEYPKSPVTRVEPFLPQLEFTVTSVQDTDGVQAEAAPYDFEPEASFEIRYGRLIMENVYGPETVEALFMPFRVESFEGGRFVTHDADSCTTWTTTDIDSAETHHTLLADSGVFDQGTAGPLRLEPLGTQGTDLVTWDVPEWLEDDWNNDGVLADPSATATFGVYRGNDRIIYWREVPAN</sequence>
<protein>
    <submittedName>
        <fullName evidence="4">DUF6701 domain-containing protein</fullName>
    </submittedName>
</protein>
<evidence type="ECO:0000313" key="5">
    <source>
        <dbReference type="Proteomes" id="UP001445268"/>
    </source>
</evidence>
<feature type="chain" id="PRO_5046528470" evidence="1">
    <location>
        <begin position="27"/>
        <end position="1234"/>
    </location>
</feature>
<feature type="domain" description="DUF6701" evidence="2">
    <location>
        <begin position="660"/>
        <end position="1231"/>
    </location>
</feature>
<proteinExistence type="predicted"/>
<evidence type="ECO:0000259" key="2">
    <source>
        <dbReference type="Pfam" id="PF20419"/>
    </source>
</evidence>
<dbReference type="Gene3D" id="2.60.120.200">
    <property type="match status" value="1"/>
</dbReference>
<dbReference type="EMBL" id="CP152380">
    <property type="protein sequence ID" value="XAF54538.1"/>
    <property type="molecule type" value="Genomic_DNA"/>
</dbReference>
<dbReference type="Pfam" id="PF23981">
    <property type="entry name" value="DUF7305"/>
    <property type="match status" value="1"/>
</dbReference>
<dbReference type="RefSeq" id="WP_342631785.1">
    <property type="nucleotide sequence ID" value="NZ_CP152380.1"/>
</dbReference>
<name>A0ABZ3E612_9GAMM</name>
<evidence type="ECO:0000313" key="4">
    <source>
        <dbReference type="EMBL" id="XAF54538.1"/>
    </source>
</evidence>
<dbReference type="SUPFAM" id="SSF49899">
    <property type="entry name" value="Concanavalin A-like lectins/glucanases"/>
    <property type="match status" value="1"/>
</dbReference>
<feature type="signal peptide" evidence="1">
    <location>
        <begin position="1"/>
        <end position="26"/>
    </location>
</feature>
<reference evidence="4 5" key="1">
    <citation type="submission" date="2024-04" db="EMBL/GenBank/DDBJ databases">
        <title>Marinobacter sp. SBY-1.</title>
        <authorList>
            <person name="Pan C."/>
        </authorList>
    </citation>
    <scope>NUCLEOTIDE SEQUENCE [LARGE SCALE GENOMIC DNA]</scope>
    <source>
        <strain evidence="4 5">SBY-1</strain>
    </source>
</reference>
<dbReference type="InterPro" id="IPR055729">
    <property type="entry name" value="DUF7305"/>
</dbReference>
<keyword evidence="5" id="KW-1185">Reference proteome</keyword>
<feature type="domain" description="DUF7305" evidence="3">
    <location>
        <begin position="77"/>
        <end position="161"/>
    </location>
</feature>
<dbReference type="InterPro" id="IPR013320">
    <property type="entry name" value="ConA-like_dom_sf"/>
</dbReference>
<accession>A0ABZ3E612</accession>